<comment type="caution">
    <text evidence="1">The sequence shown here is derived from an EMBL/GenBank/DDBJ whole genome shotgun (WGS) entry which is preliminary data.</text>
</comment>
<evidence type="ECO:0000313" key="1">
    <source>
        <dbReference type="EMBL" id="EEG25682.1"/>
    </source>
</evidence>
<dbReference type="AlphaFoldDB" id="C0E709"/>
<name>C0E709_9CORY</name>
<organism evidence="1 2">
    <name type="scientific">Corynebacterium matruchotii ATCC 33806</name>
    <dbReference type="NCBI Taxonomy" id="566549"/>
    <lineage>
        <taxon>Bacteria</taxon>
        <taxon>Bacillati</taxon>
        <taxon>Actinomycetota</taxon>
        <taxon>Actinomycetes</taxon>
        <taxon>Mycobacteriales</taxon>
        <taxon>Corynebacteriaceae</taxon>
        <taxon>Corynebacterium</taxon>
    </lineage>
</organism>
<dbReference type="HOGENOM" id="CLU_3288186_0_0_11"/>
<proteinExistence type="predicted"/>
<protein>
    <submittedName>
        <fullName evidence="1">Uncharacterized protein</fullName>
    </submittedName>
</protein>
<dbReference type="EMBL" id="ACEB01000049">
    <property type="protein sequence ID" value="EEG25682.1"/>
    <property type="molecule type" value="Genomic_DNA"/>
</dbReference>
<gene>
    <name evidence="1" type="ORF">CORMATOL_02797</name>
</gene>
<accession>C0E709</accession>
<reference evidence="1 2" key="1">
    <citation type="submission" date="2009-01" db="EMBL/GenBank/DDBJ databases">
        <authorList>
            <person name="Fulton L."/>
            <person name="Clifton S."/>
            <person name="Chinwalla A.T."/>
            <person name="Mitreva M."/>
            <person name="Sodergren E."/>
            <person name="Weinstock G."/>
            <person name="Clifton S."/>
            <person name="Dooling D.J."/>
            <person name="Fulton B."/>
            <person name="Minx P."/>
            <person name="Pepin K.H."/>
            <person name="Johnson M."/>
            <person name="Bhonagiri V."/>
            <person name="Nash W.E."/>
            <person name="Mardis E.R."/>
            <person name="Wilson R.K."/>
        </authorList>
    </citation>
    <scope>NUCLEOTIDE SEQUENCE [LARGE SCALE GENOMIC DNA]</scope>
    <source>
        <strain evidence="1 2">ATCC 33806</strain>
    </source>
</reference>
<evidence type="ECO:0000313" key="2">
    <source>
        <dbReference type="Proteomes" id="UP000006247"/>
    </source>
</evidence>
<dbReference type="Proteomes" id="UP000006247">
    <property type="component" value="Unassembled WGS sequence"/>
</dbReference>
<sequence>MMSLTTVIDTHPPPTRRKSNLFSKFLVCDRERYPHVRCVF</sequence>